<evidence type="ECO:0000256" key="6">
    <source>
        <dbReference type="ARBA" id="ARBA00022989"/>
    </source>
</evidence>
<keyword evidence="10" id="KW-1185">Reference proteome</keyword>
<evidence type="ECO:0000256" key="5">
    <source>
        <dbReference type="ARBA" id="ARBA00022824"/>
    </source>
</evidence>
<feature type="transmembrane region" description="Helical" evidence="8">
    <location>
        <begin position="42"/>
        <end position="61"/>
    </location>
</feature>
<proteinExistence type="inferred from homology"/>
<feature type="transmembrane region" description="Helical" evidence="8">
    <location>
        <begin position="7"/>
        <end position="30"/>
    </location>
</feature>
<gene>
    <name evidence="9" type="ORF">DY000_02054219</name>
</gene>
<dbReference type="Proteomes" id="UP000266723">
    <property type="component" value="Unassembled WGS sequence"/>
</dbReference>
<keyword evidence="5" id="KW-0256">Endoplasmic reticulum</keyword>
<comment type="caution">
    <text evidence="9">The sequence shown here is derived from an EMBL/GenBank/DDBJ whole genome shotgun (WGS) entry which is preliminary data.</text>
</comment>
<dbReference type="Pfam" id="PF08660">
    <property type="entry name" value="Alg14"/>
    <property type="match status" value="1"/>
</dbReference>
<name>A0ABQ7AJF0_BRACR</name>
<dbReference type="PANTHER" id="PTHR12154:SF4">
    <property type="entry name" value="UDP-N-ACETYLGLUCOSAMINE TRANSFERASE SUBUNIT ALG14 HOMOLOG"/>
    <property type="match status" value="1"/>
</dbReference>
<evidence type="ECO:0000313" key="10">
    <source>
        <dbReference type="Proteomes" id="UP000266723"/>
    </source>
</evidence>
<accession>A0ABQ7AJF0</accession>
<evidence type="ECO:0000256" key="8">
    <source>
        <dbReference type="SAM" id="Phobius"/>
    </source>
</evidence>
<sequence length="107" mass="12299">MVSRCSFGLTILSLTLHGLFVHLLFLVLILCDDLETCTPLCVIAFLFKLLGVRSSIFFLYVENVARVKKLSLSGFMHYKLRTADQLFVQWPQLQNKYPRAHYVGSLM</sequence>
<evidence type="ECO:0000256" key="4">
    <source>
        <dbReference type="ARBA" id="ARBA00022692"/>
    </source>
</evidence>
<evidence type="ECO:0000256" key="2">
    <source>
        <dbReference type="ARBA" id="ARBA00009731"/>
    </source>
</evidence>
<dbReference type="PANTHER" id="PTHR12154">
    <property type="entry name" value="GLYCOSYL TRANSFERASE-RELATED"/>
    <property type="match status" value="1"/>
</dbReference>
<reference evidence="9 10" key="1">
    <citation type="journal article" date="2020" name="BMC Genomics">
        <title>Intraspecific diversification of the crop wild relative Brassica cretica Lam. using demographic model selection.</title>
        <authorList>
            <person name="Kioukis A."/>
            <person name="Michalopoulou V.A."/>
            <person name="Briers L."/>
            <person name="Pirintsos S."/>
            <person name="Studholme D.J."/>
            <person name="Pavlidis P."/>
            <person name="Sarris P.F."/>
        </authorList>
    </citation>
    <scope>NUCLEOTIDE SEQUENCE [LARGE SCALE GENOMIC DNA]</scope>
    <source>
        <strain evidence="10">cv. PFS-1207/04</strain>
    </source>
</reference>
<comment type="similarity">
    <text evidence="2">Belongs to the ALG14 family.</text>
</comment>
<dbReference type="InterPro" id="IPR013969">
    <property type="entry name" value="Oligosacch_biosynth_Alg14"/>
</dbReference>
<keyword evidence="7 8" id="KW-0472">Membrane</keyword>
<comment type="subcellular location">
    <subcellularLocation>
        <location evidence="1">Endoplasmic reticulum membrane</location>
        <topology evidence="1">Single-pass membrane protein</topology>
    </subcellularLocation>
</comment>
<dbReference type="EMBL" id="QGKV02002055">
    <property type="protein sequence ID" value="KAF3498057.1"/>
    <property type="molecule type" value="Genomic_DNA"/>
</dbReference>
<evidence type="ECO:0000256" key="1">
    <source>
        <dbReference type="ARBA" id="ARBA00004389"/>
    </source>
</evidence>
<organism evidence="9 10">
    <name type="scientific">Brassica cretica</name>
    <name type="common">Mustard</name>
    <dbReference type="NCBI Taxonomy" id="69181"/>
    <lineage>
        <taxon>Eukaryota</taxon>
        <taxon>Viridiplantae</taxon>
        <taxon>Streptophyta</taxon>
        <taxon>Embryophyta</taxon>
        <taxon>Tracheophyta</taxon>
        <taxon>Spermatophyta</taxon>
        <taxon>Magnoliopsida</taxon>
        <taxon>eudicotyledons</taxon>
        <taxon>Gunneridae</taxon>
        <taxon>Pentapetalae</taxon>
        <taxon>rosids</taxon>
        <taxon>malvids</taxon>
        <taxon>Brassicales</taxon>
        <taxon>Brassicaceae</taxon>
        <taxon>Brassiceae</taxon>
        <taxon>Brassica</taxon>
    </lineage>
</organism>
<evidence type="ECO:0000256" key="3">
    <source>
        <dbReference type="ARBA" id="ARBA00017467"/>
    </source>
</evidence>
<evidence type="ECO:0000256" key="7">
    <source>
        <dbReference type="ARBA" id="ARBA00023136"/>
    </source>
</evidence>
<protein>
    <recommendedName>
        <fullName evidence="3">UDP-N-acetylglucosamine transferase subunit ALG14</fullName>
    </recommendedName>
</protein>
<keyword evidence="6 8" id="KW-1133">Transmembrane helix</keyword>
<keyword evidence="4 8" id="KW-0812">Transmembrane</keyword>
<evidence type="ECO:0000313" key="9">
    <source>
        <dbReference type="EMBL" id="KAF3498057.1"/>
    </source>
</evidence>